<dbReference type="InterPro" id="IPR036271">
    <property type="entry name" value="Tet_transcr_reg_TetR-rel_C_sf"/>
</dbReference>
<accession>A0A7X6M3N4</accession>
<dbReference type="Gene3D" id="1.10.357.10">
    <property type="entry name" value="Tetracycline Repressor, domain 2"/>
    <property type="match status" value="1"/>
</dbReference>
<evidence type="ECO:0000256" key="1">
    <source>
        <dbReference type="ARBA" id="ARBA00023125"/>
    </source>
</evidence>
<reference evidence="4 5" key="1">
    <citation type="submission" date="2020-04" db="EMBL/GenBank/DDBJ databases">
        <title>MicrobeNet Type strains.</title>
        <authorList>
            <person name="Nicholson A.C."/>
        </authorList>
    </citation>
    <scope>NUCLEOTIDE SEQUENCE [LARGE SCALE GENOMIC DNA]</scope>
    <source>
        <strain evidence="4 5">DSM 44445</strain>
    </source>
</reference>
<dbReference type="PROSITE" id="PS50977">
    <property type="entry name" value="HTH_TETR_2"/>
    <property type="match status" value="1"/>
</dbReference>
<dbReference type="InterPro" id="IPR001647">
    <property type="entry name" value="HTH_TetR"/>
</dbReference>
<protein>
    <submittedName>
        <fullName evidence="4">TetR/AcrR family transcriptional regulator</fullName>
    </submittedName>
</protein>
<evidence type="ECO:0000256" key="2">
    <source>
        <dbReference type="PROSITE-ProRule" id="PRU00335"/>
    </source>
</evidence>
<evidence type="ECO:0000313" key="4">
    <source>
        <dbReference type="EMBL" id="NKY89159.1"/>
    </source>
</evidence>
<dbReference type="Pfam" id="PF00440">
    <property type="entry name" value="TetR_N"/>
    <property type="match status" value="1"/>
</dbReference>
<evidence type="ECO:0000313" key="5">
    <source>
        <dbReference type="Proteomes" id="UP000523447"/>
    </source>
</evidence>
<proteinExistence type="predicted"/>
<dbReference type="EMBL" id="JAAXPE010000040">
    <property type="protein sequence ID" value="NKY89159.1"/>
    <property type="molecule type" value="Genomic_DNA"/>
</dbReference>
<dbReference type="InterPro" id="IPR050109">
    <property type="entry name" value="HTH-type_TetR-like_transc_reg"/>
</dbReference>
<keyword evidence="1 2" id="KW-0238">DNA-binding</keyword>
<dbReference type="PANTHER" id="PTHR30055:SF146">
    <property type="entry name" value="HTH-TYPE TRANSCRIPTIONAL DUAL REGULATOR CECR"/>
    <property type="match status" value="1"/>
</dbReference>
<comment type="caution">
    <text evidence="4">The sequence shown here is derived from an EMBL/GenBank/DDBJ whole genome shotgun (WGS) entry which is preliminary data.</text>
</comment>
<keyword evidence="5" id="KW-1185">Reference proteome</keyword>
<dbReference type="SUPFAM" id="SSF48498">
    <property type="entry name" value="Tetracyclin repressor-like, C-terminal domain"/>
    <property type="match status" value="1"/>
</dbReference>
<feature type="DNA-binding region" description="H-T-H motif" evidence="2">
    <location>
        <begin position="15"/>
        <end position="34"/>
    </location>
</feature>
<dbReference type="AlphaFoldDB" id="A0A7X6M3N4"/>
<feature type="domain" description="HTH tetR-type" evidence="3">
    <location>
        <begin position="1"/>
        <end position="52"/>
    </location>
</feature>
<name>A0A7X6M3N4_9NOCA</name>
<dbReference type="InterPro" id="IPR039536">
    <property type="entry name" value="TetR_C_Proteobacteria"/>
</dbReference>
<evidence type="ECO:0000259" key="3">
    <source>
        <dbReference type="PROSITE" id="PS50977"/>
    </source>
</evidence>
<gene>
    <name evidence="4" type="ORF">HGA07_26565</name>
</gene>
<dbReference type="PANTHER" id="PTHR30055">
    <property type="entry name" value="HTH-TYPE TRANSCRIPTIONAL REGULATOR RUTR"/>
    <property type="match status" value="1"/>
</dbReference>
<dbReference type="SUPFAM" id="SSF46689">
    <property type="entry name" value="Homeodomain-like"/>
    <property type="match status" value="1"/>
</dbReference>
<dbReference type="InterPro" id="IPR009057">
    <property type="entry name" value="Homeodomain-like_sf"/>
</dbReference>
<dbReference type="Proteomes" id="UP000523447">
    <property type="component" value="Unassembled WGS sequence"/>
</dbReference>
<dbReference type="Gene3D" id="1.10.10.60">
    <property type="entry name" value="Homeodomain-like"/>
    <property type="match status" value="1"/>
</dbReference>
<dbReference type="GO" id="GO:0000976">
    <property type="term" value="F:transcription cis-regulatory region binding"/>
    <property type="evidence" value="ECO:0007669"/>
    <property type="project" value="TreeGrafter"/>
</dbReference>
<sequence length="193" mass="20975">MAFTVFAQRGYERTCVQEIADAAGVAKPTVYNHLRDKETLFRSAVEAVADEIGGQCVQVIEPLRAADEDPGPALLCAAQGLLRICAGPRAHALRALTYAEASTFPDLILTVGDRTSFRLAEALADRFARLALRGRLRPCDPERAAEQFLALLTGPLESRTRFGTREIAATELDAIAESAADTFLRAYGVEEKH</sequence>
<organism evidence="4 5">
    <name type="scientific">Nocardia veterana</name>
    <dbReference type="NCBI Taxonomy" id="132249"/>
    <lineage>
        <taxon>Bacteria</taxon>
        <taxon>Bacillati</taxon>
        <taxon>Actinomycetota</taxon>
        <taxon>Actinomycetes</taxon>
        <taxon>Mycobacteriales</taxon>
        <taxon>Nocardiaceae</taxon>
        <taxon>Nocardia</taxon>
    </lineage>
</organism>
<dbReference type="Pfam" id="PF14246">
    <property type="entry name" value="TetR_C_7"/>
    <property type="match status" value="1"/>
</dbReference>
<dbReference type="GO" id="GO:0003700">
    <property type="term" value="F:DNA-binding transcription factor activity"/>
    <property type="evidence" value="ECO:0007669"/>
    <property type="project" value="TreeGrafter"/>
</dbReference>